<sequence>MRPDSLDNVYQVGLEFKRSSLSTSIRLPFSDADCDFLRL</sequence>
<organism evidence="1">
    <name type="scientific">uncultured Truepera sp</name>
    <dbReference type="NCBI Taxonomy" id="543023"/>
    <lineage>
        <taxon>Bacteria</taxon>
        <taxon>Thermotogati</taxon>
        <taxon>Deinococcota</taxon>
        <taxon>Deinococci</taxon>
        <taxon>Trueperales</taxon>
        <taxon>Trueperaceae</taxon>
        <taxon>Truepera</taxon>
        <taxon>environmental samples</taxon>
    </lineage>
</organism>
<name>A0A6J4V884_9DEIN</name>
<dbReference type="EMBL" id="CADCWP010000110">
    <property type="protein sequence ID" value="CAA9569851.1"/>
    <property type="molecule type" value="Genomic_DNA"/>
</dbReference>
<accession>A0A6J4V884</accession>
<gene>
    <name evidence="1" type="ORF">AVDCRST_MAG86-1657</name>
</gene>
<proteinExistence type="predicted"/>
<protein>
    <submittedName>
        <fullName evidence="1">Uncharacterized protein</fullName>
    </submittedName>
</protein>
<evidence type="ECO:0000313" key="1">
    <source>
        <dbReference type="EMBL" id="CAA9569851.1"/>
    </source>
</evidence>
<dbReference type="AlphaFoldDB" id="A0A6J4V884"/>
<reference evidence="1" key="1">
    <citation type="submission" date="2020-02" db="EMBL/GenBank/DDBJ databases">
        <authorList>
            <person name="Meier V. D."/>
        </authorList>
    </citation>
    <scope>NUCLEOTIDE SEQUENCE</scope>
    <source>
        <strain evidence="1">AVDCRST_MAG86</strain>
    </source>
</reference>